<feature type="signal peptide" evidence="3">
    <location>
        <begin position="1"/>
        <end position="21"/>
    </location>
</feature>
<dbReference type="AlphaFoldDB" id="A0A8B3DCS5"/>
<dbReference type="EMBL" id="QOUW02000171">
    <property type="protein sequence ID" value="RIW02784.1"/>
    <property type="molecule type" value="Genomic_DNA"/>
</dbReference>
<protein>
    <submittedName>
        <fullName evidence="4">DUF2057 domain-containing protein</fullName>
    </submittedName>
</protein>
<dbReference type="PANTHER" id="PTHR38108:SF1">
    <property type="entry name" value="UPF0319 PROTEIN YCCT"/>
    <property type="match status" value="1"/>
</dbReference>
<keyword evidence="2 3" id="KW-0732">Signal</keyword>
<gene>
    <name evidence="4" type="ORF">DS957_024980</name>
</gene>
<proteinExistence type="inferred from homology"/>
<comment type="caution">
    <text evidence="4">The sequence shown here is derived from an EMBL/GenBank/DDBJ whole genome shotgun (WGS) entry which is preliminary data.</text>
</comment>
<evidence type="ECO:0000313" key="4">
    <source>
        <dbReference type="EMBL" id="RIW02784.1"/>
    </source>
</evidence>
<dbReference type="GeneID" id="83582374"/>
<organism evidence="4 5">
    <name type="scientific">Vibrio harveyi</name>
    <name type="common">Beneckea harveyi</name>
    <dbReference type="NCBI Taxonomy" id="669"/>
    <lineage>
        <taxon>Bacteria</taxon>
        <taxon>Pseudomonadati</taxon>
        <taxon>Pseudomonadota</taxon>
        <taxon>Gammaproteobacteria</taxon>
        <taxon>Vibrionales</taxon>
        <taxon>Vibrionaceae</taxon>
        <taxon>Vibrio</taxon>
    </lineage>
</organism>
<dbReference type="Pfam" id="PF09829">
    <property type="entry name" value="DUF2057"/>
    <property type="match status" value="1"/>
</dbReference>
<accession>A0A8B3DCS5</accession>
<dbReference type="RefSeq" id="WP_017188321.1">
    <property type="nucleotide sequence ID" value="NZ_BJKR01000020.1"/>
</dbReference>
<dbReference type="PANTHER" id="PTHR38108">
    <property type="entry name" value="UPF0319 PROTEIN YCCT"/>
    <property type="match status" value="1"/>
</dbReference>
<evidence type="ECO:0000256" key="1">
    <source>
        <dbReference type="ARBA" id="ARBA00008490"/>
    </source>
</evidence>
<feature type="chain" id="PRO_5032354589" evidence="3">
    <location>
        <begin position="22"/>
        <end position="221"/>
    </location>
</feature>
<dbReference type="InterPro" id="IPR018635">
    <property type="entry name" value="UPF0319"/>
</dbReference>
<evidence type="ECO:0000256" key="2">
    <source>
        <dbReference type="ARBA" id="ARBA00022729"/>
    </source>
</evidence>
<evidence type="ECO:0000256" key="3">
    <source>
        <dbReference type="SAM" id="SignalP"/>
    </source>
</evidence>
<reference evidence="4 5" key="1">
    <citation type="submission" date="2018-08" db="EMBL/GenBank/DDBJ databases">
        <title>Vibrio harveyi strains pathogenic to white snook Centropomus viridis Lockington (1877) and potential probiotic bacteria.</title>
        <authorList>
            <person name="Soto-Rodriguez S."/>
            <person name="Gomez-Gil B."/>
            <person name="Lozano-Olvera R."/>
        </authorList>
    </citation>
    <scope>NUCLEOTIDE SEQUENCE [LARGE SCALE GENOMIC DNA]</scope>
    <source>
        <strain evidence="4 5">CAIM 1508</strain>
    </source>
</reference>
<comment type="similarity">
    <text evidence="1">Belongs to the UPF0319 family.</text>
</comment>
<name>A0A8B3DCS5_VIBHA</name>
<dbReference type="Proteomes" id="UP000253437">
    <property type="component" value="Unassembled WGS sequence"/>
</dbReference>
<sequence>MRLKAWTVAFVLGLFGTTASADTTNKADASATLTTAQGVQVLFVNGVDADDLSAPFPLVEGSNQIVVKVNKGIGRGEKRTQVKSSPYIIGLSAGAGKLYIDAPSFREQRQAEKLFEQDKMDWKVSFNDKSIDYSQYKMPGEKGAFPYSNLDEQLAEYNEANGVFFANGKRVELSELQAATAVTATSKSAQRVKSPVTKAKIAYLEMTDEERQAFMKWVAQQ</sequence>
<evidence type="ECO:0000313" key="5">
    <source>
        <dbReference type="Proteomes" id="UP000253437"/>
    </source>
</evidence>